<proteinExistence type="predicted"/>
<sequence length="200" mass="23306">MHNSRTFRPYPDRSNVWHLFQYNAAKVIPFDEMTRTQQRRHQRNYGRMMRQQQEILRPKMSDSPKATNTEGLEDEKEDNVGDSMEELPENSSGRSKFERRKKDENEDDPGQSITIQFGEAEVVQADHRPFIAEANSVERFMYEGNYGLVRVVQEGEETQIVAQSDESFSVDALIEMFDQMRPNIVALEEPVIGKKKIDKC</sequence>
<dbReference type="EMBL" id="JBFOLK010000013">
    <property type="protein sequence ID" value="KAL2466321.1"/>
    <property type="molecule type" value="Genomic_DNA"/>
</dbReference>
<dbReference type="AlphaFoldDB" id="A0ABD1PQX7"/>
<dbReference type="Proteomes" id="UP001604336">
    <property type="component" value="Unassembled WGS sequence"/>
</dbReference>
<accession>A0ABD1PQX7</accession>
<organism evidence="2 3">
    <name type="scientific">Abeliophyllum distichum</name>
    <dbReference type="NCBI Taxonomy" id="126358"/>
    <lineage>
        <taxon>Eukaryota</taxon>
        <taxon>Viridiplantae</taxon>
        <taxon>Streptophyta</taxon>
        <taxon>Embryophyta</taxon>
        <taxon>Tracheophyta</taxon>
        <taxon>Spermatophyta</taxon>
        <taxon>Magnoliopsida</taxon>
        <taxon>eudicotyledons</taxon>
        <taxon>Gunneridae</taxon>
        <taxon>Pentapetalae</taxon>
        <taxon>asterids</taxon>
        <taxon>lamiids</taxon>
        <taxon>Lamiales</taxon>
        <taxon>Oleaceae</taxon>
        <taxon>Forsythieae</taxon>
        <taxon>Abeliophyllum</taxon>
    </lineage>
</organism>
<gene>
    <name evidence="2" type="ORF">Adt_42172</name>
</gene>
<evidence type="ECO:0000256" key="1">
    <source>
        <dbReference type="SAM" id="MobiDB-lite"/>
    </source>
</evidence>
<name>A0ABD1PQX7_9LAMI</name>
<keyword evidence="3" id="KW-1185">Reference proteome</keyword>
<feature type="region of interest" description="Disordered" evidence="1">
    <location>
        <begin position="54"/>
        <end position="112"/>
    </location>
</feature>
<comment type="caution">
    <text evidence="2">The sequence shown here is derived from an EMBL/GenBank/DDBJ whole genome shotgun (WGS) entry which is preliminary data.</text>
</comment>
<protein>
    <submittedName>
        <fullName evidence="2">Uncharacterized protein</fullName>
    </submittedName>
</protein>
<evidence type="ECO:0000313" key="3">
    <source>
        <dbReference type="Proteomes" id="UP001604336"/>
    </source>
</evidence>
<reference evidence="3" key="1">
    <citation type="submission" date="2024-07" db="EMBL/GenBank/DDBJ databases">
        <title>Two chromosome-level genome assemblies of Korean endemic species Abeliophyllum distichum and Forsythia ovata (Oleaceae).</title>
        <authorList>
            <person name="Jang H."/>
        </authorList>
    </citation>
    <scope>NUCLEOTIDE SEQUENCE [LARGE SCALE GENOMIC DNA]</scope>
</reference>
<evidence type="ECO:0000313" key="2">
    <source>
        <dbReference type="EMBL" id="KAL2466321.1"/>
    </source>
</evidence>